<dbReference type="AlphaFoldDB" id="A0A0L6VBT4"/>
<evidence type="ECO:0000313" key="2">
    <source>
        <dbReference type="Proteomes" id="UP000037035"/>
    </source>
</evidence>
<protein>
    <submittedName>
        <fullName evidence="1">Uncharacterized protein</fullName>
    </submittedName>
</protein>
<proteinExistence type="predicted"/>
<dbReference type="VEuPathDB" id="FungiDB:VP01_1975g1"/>
<dbReference type="EMBL" id="LAVV01006809">
    <property type="protein sequence ID" value="KNZ58208.1"/>
    <property type="molecule type" value="Genomic_DNA"/>
</dbReference>
<reference evidence="1 2" key="1">
    <citation type="submission" date="2015-08" db="EMBL/GenBank/DDBJ databases">
        <title>Next Generation Sequencing and Analysis of the Genome of Puccinia sorghi L Schw, the Causal Agent of Maize Common Rust.</title>
        <authorList>
            <person name="Rochi L."/>
            <person name="Burguener G."/>
            <person name="Darino M."/>
            <person name="Turjanski A."/>
            <person name="Kreff E."/>
            <person name="Dieguez M.J."/>
            <person name="Sacco F."/>
        </authorList>
    </citation>
    <scope>NUCLEOTIDE SEQUENCE [LARGE SCALE GENOMIC DNA]</scope>
    <source>
        <strain evidence="1 2">RO10H11247</strain>
    </source>
</reference>
<dbReference type="OrthoDB" id="7691805at2759"/>
<dbReference type="Proteomes" id="UP000037035">
    <property type="component" value="Unassembled WGS sequence"/>
</dbReference>
<sequence>MWYEGSFLWLCFLGETLEWKGIGERFRQHPNGGKNLKLNGRLAGRRIKRRINSYSRDSEHISINETLFDNLEKGKFDVIKTGKQNTLFPVRGKGDLGKNTISLHNCLLVPNIVINLIRTGELATRGCILLAHNLNFSVSKNSCIYFDVKGNNGLFIVKNSDYIGNKPGPSATLTREKETLMETHEKLGLASIQRIE</sequence>
<accession>A0A0L6VBT4</accession>
<organism evidence="1 2">
    <name type="scientific">Puccinia sorghi</name>
    <dbReference type="NCBI Taxonomy" id="27349"/>
    <lineage>
        <taxon>Eukaryota</taxon>
        <taxon>Fungi</taxon>
        <taxon>Dikarya</taxon>
        <taxon>Basidiomycota</taxon>
        <taxon>Pucciniomycotina</taxon>
        <taxon>Pucciniomycetes</taxon>
        <taxon>Pucciniales</taxon>
        <taxon>Pucciniaceae</taxon>
        <taxon>Puccinia</taxon>
    </lineage>
</organism>
<keyword evidence="2" id="KW-1185">Reference proteome</keyword>
<name>A0A0L6VBT4_9BASI</name>
<comment type="caution">
    <text evidence="1">The sequence shown here is derived from an EMBL/GenBank/DDBJ whole genome shotgun (WGS) entry which is preliminary data.</text>
</comment>
<gene>
    <name evidence="1" type="ORF">VP01_1975g1</name>
</gene>
<evidence type="ECO:0000313" key="1">
    <source>
        <dbReference type="EMBL" id="KNZ58208.1"/>
    </source>
</evidence>